<dbReference type="GO" id="GO:0045892">
    <property type="term" value="P:negative regulation of DNA-templated transcription"/>
    <property type="evidence" value="ECO:0007669"/>
    <property type="project" value="UniProtKB-UniRule"/>
</dbReference>
<dbReference type="PANTHER" id="PTHR30455">
    <property type="entry name" value="TRANSCRIPTIONAL REPRESSOR NRDR"/>
    <property type="match status" value="1"/>
</dbReference>
<comment type="function">
    <text evidence="8">Negatively regulates transcription of bacterial ribonucleotide reductase nrd genes and operons by binding to NrdR-boxes.</text>
</comment>
<comment type="cofactor">
    <cofactor evidence="8">
        <name>Zn(2+)</name>
        <dbReference type="ChEBI" id="CHEBI:29105"/>
    </cofactor>
    <text evidence="8">Binds 1 zinc ion.</text>
</comment>
<comment type="similarity">
    <text evidence="8">Belongs to the NrdR family.</text>
</comment>
<organism evidence="10 11">
    <name type="scientific">Roseibacillus ishigakijimensis</name>
    <dbReference type="NCBI Taxonomy" id="454146"/>
    <lineage>
        <taxon>Bacteria</taxon>
        <taxon>Pseudomonadati</taxon>
        <taxon>Verrucomicrobiota</taxon>
        <taxon>Verrucomicrobiia</taxon>
        <taxon>Verrucomicrobiales</taxon>
        <taxon>Verrucomicrobiaceae</taxon>
        <taxon>Roseibacillus</taxon>
    </lineage>
</organism>
<keyword evidence="8" id="KW-0479">Metal-binding</keyword>
<protein>
    <recommendedName>
        <fullName evidence="8">Transcriptional repressor NrdR</fullName>
    </recommendedName>
</protein>
<reference evidence="10" key="1">
    <citation type="submission" date="2021-01" db="EMBL/GenBank/DDBJ databases">
        <title>Modified the classification status of verrucomicrobia.</title>
        <authorList>
            <person name="Feng X."/>
        </authorList>
    </citation>
    <scope>NUCLEOTIDE SEQUENCE</scope>
    <source>
        <strain evidence="10">KCTC 12986</strain>
    </source>
</reference>
<evidence type="ECO:0000256" key="2">
    <source>
        <dbReference type="ARBA" id="ARBA00022741"/>
    </source>
</evidence>
<dbReference type="InterPro" id="IPR055173">
    <property type="entry name" value="NrdR-like_N"/>
</dbReference>
<keyword evidence="8" id="KW-0862">Zinc</keyword>
<feature type="zinc finger region" evidence="8">
    <location>
        <begin position="3"/>
        <end position="34"/>
    </location>
</feature>
<evidence type="ECO:0000256" key="7">
    <source>
        <dbReference type="ARBA" id="ARBA00023163"/>
    </source>
</evidence>
<dbReference type="GO" id="GO:0005524">
    <property type="term" value="F:ATP binding"/>
    <property type="evidence" value="ECO:0007669"/>
    <property type="project" value="UniProtKB-UniRule"/>
</dbReference>
<dbReference type="InterPro" id="IPR003796">
    <property type="entry name" value="RNR_NrdR-like"/>
</dbReference>
<feature type="domain" description="ATP-cone" evidence="9">
    <location>
        <begin position="49"/>
        <end position="139"/>
    </location>
</feature>
<sequence length="172" mass="20023">MRCVQCGSLKDKVLDSRMSKDGTSIRRRRMCLECEYRYTTYETIERTELQVVKKDGTRQPLNREKLTRGLTKACEKRPVPLNRIDRAVEEILTELHHDHLAEIPSEVIGAKVMDKLHQIDPVAYVRYVSVYREFDDVGEFIAEIQNLSQRAKRDPLQRDLIPVNPNPSSKAR</sequence>
<keyword evidence="5 8" id="KW-0805">Transcription regulation</keyword>
<dbReference type="GO" id="GO:0008270">
    <property type="term" value="F:zinc ion binding"/>
    <property type="evidence" value="ECO:0007669"/>
    <property type="project" value="UniProtKB-UniRule"/>
</dbReference>
<evidence type="ECO:0000259" key="9">
    <source>
        <dbReference type="PROSITE" id="PS51161"/>
    </source>
</evidence>
<name>A0A934RVH5_9BACT</name>
<evidence type="ECO:0000256" key="1">
    <source>
        <dbReference type="ARBA" id="ARBA00022491"/>
    </source>
</evidence>
<keyword evidence="1 8" id="KW-0678">Repressor</keyword>
<dbReference type="AlphaFoldDB" id="A0A934RVH5"/>
<dbReference type="RefSeq" id="WP_200392349.1">
    <property type="nucleotide sequence ID" value="NZ_JAENIO010000035.1"/>
</dbReference>
<evidence type="ECO:0000256" key="6">
    <source>
        <dbReference type="ARBA" id="ARBA00023125"/>
    </source>
</evidence>
<keyword evidence="7 8" id="KW-0804">Transcription</keyword>
<dbReference type="EMBL" id="JAENIO010000035">
    <property type="protein sequence ID" value="MBK1834915.1"/>
    <property type="molecule type" value="Genomic_DNA"/>
</dbReference>
<evidence type="ECO:0000256" key="5">
    <source>
        <dbReference type="ARBA" id="ARBA00023015"/>
    </source>
</evidence>
<keyword evidence="6 8" id="KW-0238">DNA-binding</keyword>
<dbReference type="PANTHER" id="PTHR30455:SF2">
    <property type="entry name" value="TRANSCRIPTIONAL REPRESSOR NRDR"/>
    <property type="match status" value="1"/>
</dbReference>
<keyword evidence="2 8" id="KW-0547">Nucleotide-binding</keyword>
<evidence type="ECO:0000256" key="8">
    <source>
        <dbReference type="HAMAP-Rule" id="MF_00440"/>
    </source>
</evidence>
<dbReference type="InterPro" id="IPR005144">
    <property type="entry name" value="ATP-cone_dom"/>
</dbReference>
<dbReference type="Pfam" id="PF22811">
    <property type="entry name" value="Zn_ribbon_NrdR"/>
    <property type="match status" value="1"/>
</dbReference>
<dbReference type="HAMAP" id="MF_00440">
    <property type="entry name" value="NrdR"/>
    <property type="match status" value="1"/>
</dbReference>
<keyword evidence="11" id="KW-1185">Reference proteome</keyword>
<dbReference type="GO" id="GO:0003677">
    <property type="term" value="F:DNA binding"/>
    <property type="evidence" value="ECO:0007669"/>
    <property type="project" value="UniProtKB-KW"/>
</dbReference>
<dbReference type="PROSITE" id="PS51161">
    <property type="entry name" value="ATP_CONE"/>
    <property type="match status" value="1"/>
</dbReference>
<dbReference type="NCBIfam" id="TIGR00244">
    <property type="entry name" value="transcriptional regulator NrdR"/>
    <property type="match status" value="1"/>
</dbReference>
<evidence type="ECO:0000256" key="3">
    <source>
        <dbReference type="ARBA" id="ARBA00022771"/>
    </source>
</evidence>
<dbReference type="Proteomes" id="UP000604083">
    <property type="component" value="Unassembled WGS sequence"/>
</dbReference>
<comment type="caution">
    <text evidence="10">The sequence shown here is derived from an EMBL/GenBank/DDBJ whole genome shotgun (WGS) entry which is preliminary data.</text>
</comment>
<keyword evidence="3 8" id="KW-0863">Zinc-finger</keyword>
<evidence type="ECO:0000313" key="10">
    <source>
        <dbReference type="EMBL" id="MBK1834915.1"/>
    </source>
</evidence>
<evidence type="ECO:0000313" key="11">
    <source>
        <dbReference type="Proteomes" id="UP000604083"/>
    </source>
</evidence>
<accession>A0A934RVH5</accession>
<dbReference type="Pfam" id="PF03477">
    <property type="entry name" value="ATP-cone"/>
    <property type="match status" value="1"/>
</dbReference>
<keyword evidence="4 8" id="KW-0067">ATP-binding</keyword>
<proteinExistence type="inferred from homology"/>
<gene>
    <name evidence="8 10" type="primary">nrdR</name>
    <name evidence="10" type="ORF">JIN78_12670</name>
</gene>
<evidence type="ECO:0000256" key="4">
    <source>
        <dbReference type="ARBA" id="ARBA00022840"/>
    </source>
</evidence>